<evidence type="ECO:0000313" key="1">
    <source>
        <dbReference type="EMBL" id="OTI54539.1"/>
    </source>
</evidence>
<gene>
    <name evidence="1" type="ORF">CAZ10_37320</name>
</gene>
<accession>A0A241XFN4</accession>
<proteinExistence type="predicted"/>
<dbReference type="Proteomes" id="UP000194857">
    <property type="component" value="Unassembled WGS sequence"/>
</dbReference>
<evidence type="ECO:0000313" key="2">
    <source>
        <dbReference type="Proteomes" id="UP000194857"/>
    </source>
</evidence>
<comment type="caution">
    <text evidence="1">The sequence shown here is derived from an EMBL/GenBank/DDBJ whole genome shotgun (WGS) entry which is preliminary data.</text>
</comment>
<name>A0A241XFN4_PSEAI</name>
<dbReference type="AlphaFoldDB" id="A0A241XFN4"/>
<protein>
    <submittedName>
        <fullName evidence="1">Uncharacterized protein</fullName>
    </submittedName>
</protein>
<reference evidence="1 2" key="1">
    <citation type="submission" date="2017-05" db="EMBL/GenBank/DDBJ databases">
        <authorList>
            <person name="Song R."/>
            <person name="Chenine A.L."/>
            <person name="Ruprecht R.M."/>
        </authorList>
    </citation>
    <scope>NUCLEOTIDE SEQUENCE [LARGE SCALE GENOMIC DNA]</scope>
    <source>
        <strain evidence="1 2">S567_C10_BS</strain>
    </source>
</reference>
<dbReference type="EMBL" id="NFFZ01000050">
    <property type="protein sequence ID" value="OTI54539.1"/>
    <property type="molecule type" value="Genomic_DNA"/>
</dbReference>
<dbReference type="RefSeq" id="WP_023464585.1">
    <property type="nucleotide sequence ID" value="NZ_CAADLW010000265.1"/>
</dbReference>
<organism evidence="1 2">
    <name type="scientific">Pseudomonas aeruginosa</name>
    <dbReference type="NCBI Taxonomy" id="287"/>
    <lineage>
        <taxon>Bacteria</taxon>
        <taxon>Pseudomonadati</taxon>
        <taxon>Pseudomonadota</taxon>
        <taxon>Gammaproteobacteria</taxon>
        <taxon>Pseudomonadales</taxon>
        <taxon>Pseudomonadaceae</taxon>
        <taxon>Pseudomonas</taxon>
    </lineage>
</organism>
<sequence length="68" mass="7757">MNTQAQAFHLMIEVKYGDSPSYWHPAFEAETQEEANDLIQHFPQAYGEISRRIVVGAPSMDCTELRPC</sequence>